<comment type="similarity">
    <text evidence="1 6">Belongs to the TACO1 family.</text>
</comment>
<dbReference type="GO" id="GO:0006355">
    <property type="term" value="P:regulation of DNA-templated transcription"/>
    <property type="evidence" value="ECO:0007669"/>
    <property type="project" value="UniProtKB-UniRule"/>
</dbReference>
<proteinExistence type="inferred from homology"/>
<evidence type="ECO:0000256" key="5">
    <source>
        <dbReference type="ARBA" id="ARBA00023163"/>
    </source>
</evidence>
<keyword evidence="5 6" id="KW-0804">Transcription</keyword>
<dbReference type="RefSeq" id="WP_031572995.1">
    <property type="nucleotide sequence ID" value="NZ_FNDZ01000001.1"/>
</dbReference>
<dbReference type="GO" id="GO:0005829">
    <property type="term" value="C:cytosol"/>
    <property type="evidence" value="ECO:0007669"/>
    <property type="project" value="TreeGrafter"/>
</dbReference>
<dbReference type="InterPro" id="IPR002876">
    <property type="entry name" value="Transcrip_reg_TACO1-like"/>
</dbReference>
<dbReference type="PANTHER" id="PTHR12532">
    <property type="entry name" value="TRANSLATIONAL ACTIVATOR OF CYTOCHROME C OXIDASE 1"/>
    <property type="match status" value="1"/>
</dbReference>
<dbReference type="Pfam" id="PF20772">
    <property type="entry name" value="TACO1_YebC_N"/>
    <property type="match status" value="1"/>
</dbReference>
<dbReference type="GO" id="GO:0003677">
    <property type="term" value="F:DNA binding"/>
    <property type="evidence" value="ECO:0007669"/>
    <property type="project" value="UniProtKB-UniRule"/>
</dbReference>
<keyword evidence="3 6" id="KW-0805">Transcription regulation</keyword>
<dbReference type="InterPro" id="IPR017856">
    <property type="entry name" value="Integrase-like_N"/>
</dbReference>
<evidence type="ECO:0000259" key="7">
    <source>
        <dbReference type="Pfam" id="PF01709"/>
    </source>
</evidence>
<evidence type="ECO:0000256" key="3">
    <source>
        <dbReference type="ARBA" id="ARBA00023015"/>
    </source>
</evidence>
<comment type="subcellular location">
    <subcellularLocation>
        <location evidence="6">Cytoplasm</location>
    </subcellularLocation>
</comment>
<dbReference type="SUPFAM" id="SSF75625">
    <property type="entry name" value="YebC-like"/>
    <property type="match status" value="1"/>
</dbReference>
<dbReference type="NCBIfam" id="TIGR01033">
    <property type="entry name" value="YebC/PmpR family DNA-binding transcriptional regulator"/>
    <property type="match status" value="1"/>
</dbReference>
<dbReference type="FunFam" id="3.30.70.980:FF:000002">
    <property type="entry name" value="Probable transcriptional regulatory protein YebC"/>
    <property type="match status" value="1"/>
</dbReference>
<name>A0A1G8GDV3_9CLOT</name>
<evidence type="ECO:0000256" key="6">
    <source>
        <dbReference type="HAMAP-Rule" id="MF_00693"/>
    </source>
</evidence>
<dbReference type="Gene3D" id="3.30.70.980">
    <property type="match status" value="2"/>
</dbReference>
<evidence type="ECO:0000259" key="8">
    <source>
        <dbReference type="Pfam" id="PF20772"/>
    </source>
</evidence>
<dbReference type="Pfam" id="PF01709">
    <property type="entry name" value="Transcrip_reg"/>
    <property type="match status" value="1"/>
</dbReference>
<protein>
    <recommendedName>
        <fullName evidence="6">Probable transcriptional regulatory protein SAMN05421804_101226</fullName>
    </recommendedName>
</protein>
<dbReference type="InterPro" id="IPR049083">
    <property type="entry name" value="TACO1_YebC_N"/>
</dbReference>
<dbReference type="PANTHER" id="PTHR12532:SF6">
    <property type="entry name" value="TRANSCRIPTIONAL REGULATORY PROTEIN YEBC-RELATED"/>
    <property type="match status" value="1"/>
</dbReference>
<dbReference type="NCBIfam" id="NF001030">
    <property type="entry name" value="PRK00110.1"/>
    <property type="match status" value="1"/>
</dbReference>
<dbReference type="InterPro" id="IPR048300">
    <property type="entry name" value="TACO1_YebC-like_2nd/3rd_dom"/>
</dbReference>
<feature type="domain" description="TACO1/YebC-like N-terminal" evidence="8">
    <location>
        <begin position="5"/>
        <end position="74"/>
    </location>
</feature>
<feature type="domain" description="TACO1/YebC-like second and third" evidence="7">
    <location>
        <begin position="81"/>
        <end position="237"/>
    </location>
</feature>
<keyword evidence="2 6" id="KW-0963">Cytoplasm</keyword>
<evidence type="ECO:0000313" key="9">
    <source>
        <dbReference type="EMBL" id="SDH92530.1"/>
    </source>
</evidence>
<evidence type="ECO:0000256" key="2">
    <source>
        <dbReference type="ARBA" id="ARBA00022490"/>
    </source>
</evidence>
<reference evidence="9 10" key="1">
    <citation type="submission" date="2016-10" db="EMBL/GenBank/DDBJ databases">
        <authorList>
            <person name="de Groot N.N."/>
        </authorList>
    </citation>
    <scope>NUCLEOTIDE SEQUENCE [LARGE SCALE GENOMIC DNA]</scope>
    <source>
        <strain evidence="9 10">CGMCC 1.5058</strain>
    </source>
</reference>
<dbReference type="Gene3D" id="1.10.10.200">
    <property type="match status" value="1"/>
</dbReference>
<evidence type="ECO:0000256" key="4">
    <source>
        <dbReference type="ARBA" id="ARBA00023125"/>
    </source>
</evidence>
<dbReference type="NCBIfam" id="NF009044">
    <property type="entry name" value="PRK12378.1"/>
    <property type="match status" value="1"/>
</dbReference>
<dbReference type="InterPro" id="IPR029072">
    <property type="entry name" value="YebC-like"/>
</dbReference>
<gene>
    <name evidence="9" type="ORF">SAMN05421804_101226</name>
</gene>
<dbReference type="HAMAP" id="MF_00693">
    <property type="entry name" value="Transcrip_reg_TACO1"/>
    <property type="match status" value="1"/>
</dbReference>
<dbReference type="EMBL" id="FNDZ01000001">
    <property type="protein sequence ID" value="SDH92530.1"/>
    <property type="molecule type" value="Genomic_DNA"/>
</dbReference>
<sequence>MSGHSKWHNIQAKKSKVDAKRGKIFTKLGKELMMAAKDGANPETNAKLRDVILKAKAANMPSDNITRLLKKAAGDVNSANYEDMVYEGYGPNGVAVIVEAYTDNKNRTAGNVRHIFDKFGGNLGTSGSVMFMFNKKGQIVIEKTEELDEEEIMMLALESGAEDMVSEENVLEIITDPDVFDSVKAAVTDAGVEIIEGEVTMIPNVTTSLDLETSILFQKLVDKLLEDEDVDNVYHNAEFHEEFEG</sequence>
<dbReference type="FunFam" id="1.10.10.200:FF:000002">
    <property type="entry name" value="Probable transcriptional regulatory protein CLM62_37755"/>
    <property type="match status" value="1"/>
</dbReference>
<evidence type="ECO:0000313" key="10">
    <source>
        <dbReference type="Proteomes" id="UP000183255"/>
    </source>
</evidence>
<accession>A0A1G8GDV3</accession>
<dbReference type="Proteomes" id="UP000183255">
    <property type="component" value="Unassembled WGS sequence"/>
</dbReference>
<evidence type="ECO:0000256" key="1">
    <source>
        <dbReference type="ARBA" id="ARBA00008724"/>
    </source>
</evidence>
<dbReference type="AlphaFoldDB" id="A0A1G8GDV3"/>
<dbReference type="InterPro" id="IPR026564">
    <property type="entry name" value="Transcrip_reg_TACO1-like_dom3"/>
</dbReference>
<keyword evidence="4 6" id="KW-0238">DNA-binding</keyword>
<organism evidence="9 10">
    <name type="scientific">Proteiniclasticum ruminis</name>
    <dbReference type="NCBI Taxonomy" id="398199"/>
    <lineage>
        <taxon>Bacteria</taxon>
        <taxon>Bacillati</taxon>
        <taxon>Bacillota</taxon>
        <taxon>Clostridia</taxon>
        <taxon>Eubacteriales</taxon>
        <taxon>Clostridiaceae</taxon>
        <taxon>Proteiniclasticum</taxon>
    </lineage>
</organism>